<keyword evidence="10" id="KW-1185">Reference proteome</keyword>
<keyword evidence="2" id="KW-0677">Repeat</keyword>
<dbReference type="SUPFAM" id="SSF118290">
    <property type="entry name" value="WRKY DNA-binding domain"/>
    <property type="match status" value="1"/>
</dbReference>
<dbReference type="InterPro" id="IPR044810">
    <property type="entry name" value="WRKY_plant"/>
</dbReference>
<dbReference type="PANTHER" id="PTHR31221">
    <property type="entry name" value="WRKY TRANSCRIPTION FACTOR PROTEIN 1-RELATED"/>
    <property type="match status" value="1"/>
</dbReference>
<dbReference type="OrthoDB" id="652816at2759"/>
<organism evidence="9 10">
    <name type="scientific">Parasponia andersonii</name>
    <name type="common">Sponia andersonii</name>
    <dbReference type="NCBI Taxonomy" id="3476"/>
    <lineage>
        <taxon>Eukaryota</taxon>
        <taxon>Viridiplantae</taxon>
        <taxon>Streptophyta</taxon>
        <taxon>Embryophyta</taxon>
        <taxon>Tracheophyta</taxon>
        <taxon>Spermatophyta</taxon>
        <taxon>Magnoliopsida</taxon>
        <taxon>eudicotyledons</taxon>
        <taxon>Gunneridae</taxon>
        <taxon>Pentapetalae</taxon>
        <taxon>rosids</taxon>
        <taxon>fabids</taxon>
        <taxon>Rosales</taxon>
        <taxon>Cannabaceae</taxon>
        <taxon>Parasponia</taxon>
    </lineage>
</organism>
<sequence length="311" mass="34365">MDEDTIIGSSGAWSSSDGSEEELVRELLDDVSPFFLIQEDSTELIQTSSPQNEQLSHCGRFNPATVYSGPTIEDIENALSVTSRNIQPQQLSPARMSILETGLSKIENKYTLKIKSSDNGMTDDGYKWRKYGQKSIKNSPNPRSYYKCTNPRCNAKKQVERSSDDPDTLIITYEGLHLHFTYPFFILGQNKDLSPATKKPKKSASYLAAQEDEPQQTQETEESPHVLDPTGLETISASMGYVQEPGQEERASQGLLQDVVPLMILNPSTNNTSSHSSCSANHSPPTSPSSLSWPPNYYTSCLGIGINSSIR</sequence>
<keyword evidence="5" id="KW-0804">Transcription</keyword>
<gene>
    <name evidence="9" type="primary">PanWRKY2</name>
    <name evidence="9" type="ORF">PanWU01x14_311730</name>
</gene>
<feature type="region of interest" description="Disordered" evidence="7">
    <location>
        <begin position="1"/>
        <end position="21"/>
    </location>
</feature>
<evidence type="ECO:0000256" key="4">
    <source>
        <dbReference type="ARBA" id="ARBA00023125"/>
    </source>
</evidence>
<evidence type="ECO:0000256" key="6">
    <source>
        <dbReference type="ARBA" id="ARBA00023242"/>
    </source>
</evidence>
<dbReference type="Gene3D" id="2.20.25.80">
    <property type="entry name" value="WRKY domain"/>
    <property type="match status" value="1"/>
</dbReference>
<dbReference type="EMBL" id="JXTB01000491">
    <property type="protein sequence ID" value="PON38591.1"/>
    <property type="molecule type" value="Genomic_DNA"/>
</dbReference>
<dbReference type="PANTHER" id="PTHR31221:SF42">
    <property type="entry name" value="WRKY TRANSCRIPTION FACTOR 49-RELATED"/>
    <property type="match status" value="1"/>
</dbReference>
<evidence type="ECO:0000256" key="1">
    <source>
        <dbReference type="ARBA" id="ARBA00004123"/>
    </source>
</evidence>
<dbReference type="FunFam" id="2.20.25.80:FF:000006">
    <property type="entry name" value="WRKY transcription factor"/>
    <property type="match status" value="1"/>
</dbReference>
<evidence type="ECO:0000256" key="5">
    <source>
        <dbReference type="ARBA" id="ARBA00023163"/>
    </source>
</evidence>
<evidence type="ECO:0000259" key="8">
    <source>
        <dbReference type="PROSITE" id="PS50811"/>
    </source>
</evidence>
<comment type="caution">
    <text evidence="9">The sequence shown here is derived from an EMBL/GenBank/DDBJ whole genome shotgun (WGS) entry which is preliminary data.</text>
</comment>
<evidence type="ECO:0000256" key="3">
    <source>
        <dbReference type="ARBA" id="ARBA00023015"/>
    </source>
</evidence>
<feature type="region of interest" description="Disordered" evidence="7">
    <location>
        <begin position="195"/>
        <end position="231"/>
    </location>
</feature>
<dbReference type="SMART" id="SM00774">
    <property type="entry name" value="WRKY"/>
    <property type="match status" value="1"/>
</dbReference>
<dbReference type="PROSITE" id="PS50811">
    <property type="entry name" value="WRKY"/>
    <property type="match status" value="1"/>
</dbReference>
<dbReference type="InterPro" id="IPR036576">
    <property type="entry name" value="WRKY_dom_sf"/>
</dbReference>
<dbReference type="GO" id="GO:0005634">
    <property type="term" value="C:nucleus"/>
    <property type="evidence" value="ECO:0007669"/>
    <property type="project" value="UniProtKB-SubCell"/>
</dbReference>
<keyword evidence="4" id="KW-0238">DNA-binding</keyword>
<dbReference type="InterPro" id="IPR003657">
    <property type="entry name" value="WRKY_dom"/>
</dbReference>
<dbReference type="AlphaFoldDB" id="A0A2P5AQ61"/>
<protein>
    <submittedName>
        <fullName evidence="9">WRKY domain containing protein</fullName>
    </submittedName>
</protein>
<dbReference type="GO" id="GO:0003700">
    <property type="term" value="F:DNA-binding transcription factor activity"/>
    <property type="evidence" value="ECO:0007669"/>
    <property type="project" value="InterPro"/>
</dbReference>
<evidence type="ECO:0000256" key="2">
    <source>
        <dbReference type="ARBA" id="ARBA00022737"/>
    </source>
</evidence>
<feature type="region of interest" description="Disordered" evidence="7">
    <location>
        <begin position="266"/>
        <end position="292"/>
    </location>
</feature>
<evidence type="ECO:0000313" key="9">
    <source>
        <dbReference type="EMBL" id="PON38591.1"/>
    </source>
</evidence>
<dbReference type="Proteomes" id="UP000237105">
    <property type="component" value="Unassembled WGS sequence"/>
</dbReference>
<feature type="compositionally biased region" description="Low complexity" evidence="7">
    <location>
        <begin position="8"/>
        <end position="17"/>
    </location>
</feature>
<evidence type="ECO:0000256" key="7">
    <source>
        <dbReference type="SAM" id="MobiDB-lite"/>
    </source>
</evidence>
<keyword evidence="3" id="KW-0805">Transcription regulation</keyword>
<keyword evidence="6" id="KW-0539">Nucleus</keyword>
<dbReference type="GO" id="GO:0043565">
    <property type="term" value="F:sequence-specific DNA binding"/>
    <property type="evidence" value="ECO:0007669"/>
    <property type="project" value="InterPro"/>
</dbReference>
<comment type="subcellular location">
    <subcellularLocation>
        <location evidence="1">Nucleus</location>
    </subcellularLocation>
</comment>
<accession>A0A2P5AQ61</accession>
<reference evidence="10" key="1">
    <citation type="submission" date="2016-06" db="EMBL/GenBank/DDBJ databases">
        <title>Parallel loss of symbiosis genes in relatives of nitrogen-fixing non-legume Parasponia.</title>
        <authorList>
            <person name="Van Velzen R."/>
            <person name="Holmer R."/>
            <person name="Bu F."/>
            <person name="Rutten L."/>
            <person name="Van Zeijl A."/>
            <person name="Liu W."/>
            <person name="Santuari L."/>
            <person name="Cao Q."/>
            <person name="Sharma T."/>
            <person name="Shen D."/>
            <person name="Roswanjaya Y."/>
            <person name="Wardhani T."/>
            <person name="Kalhor M.S."/>
            <person name="Jansen J."/>
            <person name="Van den Hoogen J."/>
            <person name="Gungor B."/>
            <person name="Hartog M."/>
            <person name="Hontelez J."/>
            <person name="Verver J."/>
            <person name="Yang W.-C."/>
            <person name="Schijlen E."/>
            <person name="Repin R."/>
            <person name="Schilthuizen M."/>
            <person name="Schranz E."/>
            <person name="Heidstra R."/>
            <person name="Miyata K."/>
            <person name="Fedorova E."/>
            <person name="Kohlen W."/>
            <person name="Bisseling T."/>
            <person name="Smit S."/>
            <person name="Geurts R."/>
        </authorList>
    </citation>
    <scope>NUCLEOTIDE SEQUENCE [LARGE SCALE GENOMIC DNA]</scope>
    <source>
        <strain evidence="10">cv. WU1-14</strain>
    </source>
</reference>
<dbReference type="STRING" id="3476.A0A2P5AQ61"/>
<name>A0A2P5AQ61_PARAD</name>
<dbReference type="Pfam" id="PF03106">
    <property type="entry name" value="WRKY"/>
    <property type="match status" value="1"/>
</dbReference>
<proteinExistence type="predicted"/>
<feature type="domain" description="WRKY" evidence="8">
    <location>
        <begin position="117"/>
        <end position="179"/>
    </location>
</feature>
<evidence type="ECO:0000313" key="10">
    <source>
        <dbReference type="Proteomes" id="UP000237105"/>
    </source>
</evidence>